<gene>
    <name evidence="3" type="primary">chr3_3</name>
    <name evidence="3" type="ORF">A0J61_02844</name>
</gene>
<evidence type="ECO:0000313" key="4">
    <source>
        <dbReference type="Proteomes" id="UP000093000"/>
    </source>
</evidence>
<accession>A0A1C7NJY7</accession>
<organism evidence="3 4">
    <name type="scientific">Choanephora cucurbitarum</name>
    <dbReference type="NCBI Taxonomy" id="101091"/>
    <lineage>
        <taxon>Eukaryota</taxon>
        <taxon>Fungi</taxon>
        <taxon>Fungi incertae sedis</taxon>
        <taxon>Mucoromycota</taxon>
        <taxon>Mucoromycotina</taxon>
        <taxon>Mucoromycetes</taxon>
        <taxon>Mucorales</taxon>
        <taxon>Mucorineae</taxon>
        <taxon>Choanephoraceae</taxon>
        <taxon>Choanephoroideae</taxon>
        <taxon>Choanephora</taxon>
    </lineage>
</organism>
<dbReference type="OrthoDB" id="272077at2759"/>
<reference evidence="3 4" key="1">
    <citation type="submission" date="2016-03" db="EMBL/GenBank/DDBJ databases">
        <title>Choanephora cucurbitarum.</title>
        <authorList>
            <person name="Min B."/>
            <person name="Park H."/>
            <person name="Park J.-H."/>
            <person name="Shin H.-D."/>
            <person name="Choi I.-G."/>
        </authorList>
    </citation>
    <scope>NUCLEOTIDE SEQUENCE [LARGE SCALE GENOMIC DNA]</scope>
    <source>
        <strain evidence="3 4">KUS-F28377</strain>
    </source>
</reference>
<evidence type="ECO:0000256" key="1">
    <source>
        <dbReference type="ARBA" id="ARBA00022737"/>
    </source>
</evidence>
<dbReference type="InterPro" id="IPR051726">
    <property type="entry name" value="Chitin_Synth_Reg"/>
</dbReference>
<sequence length="796" mass="89414">MYITQPYTTYVQQEPQIQRPLDTLYEDNDQRKKPLPKVPNINRHSTLVVGPSWTTGSIRTGADNGFGSVKAYLMNENTQQLEHQQNLYSNKQKTNKVTMLSPIEGYQGPMSEYPPYPPNTYYAIQPAVTQPENYVHHPVPPQSNSVSQEWKVSKNMTFKHPTVRRTDSLKIESSPIAPNEPQRLEKPDEPGILQRKVSKEEVCEQSEEKTVHLEKSNSFRLQPTSSEGLFTSASSVISESLSPSSSTSLIQKMTSSGVTLPNSGSGINLEKSNSMLNNSSIISTTDVCSQLSSLSRSATYYARNTKPSNLRVITDYEALGSADTPVTQIPNEPLENKRVNPISALHDPKNGVDHQDRFLESLKHSSLSIASYSLVQTKSNTKLYRRLAMKTRNHDIQMTFAKYLLQISKLYDSKTNLYQLKSQSEDDMVICDNNSNETPAQIRNRLLKEAGFWIERLSKSHWPEALYIKGRWHLLGRLQAPECVLPGYDKPNESKAFKCFMIASKGGWAEAHYELANLWKKRGHFAKAVRSYEKGAKENHTPSIYKMAKILLRGQLKEKKDVAKGLTYLKQAADAMSTDCAEPAFVLGCIYANEFDCIGITSNQDKQALRNAKLEDGDDYRYALKYMKKSAQFGYPDAIYYMGQISESGKLGQLCDVWQAYQYYSRAADLKHPGAMLDLSRLYCQGIPGLLAAQNDIAFKWCKRSADLGFDQAEFVLGIYYENGTGTEPDFPRALECFGRAASKGFQPAAEKLNQPLTSKAQQHHHIQSAKGQVTDASEVNNLIGNKRSTNNCVVQ</sequence>
<dbReference type="InParanoid" id="A0A1C7NJY7"/>
<dbReference type="PANTHER" id="PTHR46430:SF2">
    <property type="entry name" value="CHITIN SYNTHASE REGULATORY FACTOR 4"/>
    <property type="match status" value="1"/>
</dbReference>
<dbReference type="Gene3D" id="1.25.40.10">
    <property type="entry name" value="Tetratricopeptide repeat domain"/>
    <property type="match status" value="2"/>
</dbReference>
<evidence type="ECO:0000256" key="2">
    <source>
        <dbReference type="SAM" id="MobiDB-lite"/>
    </source>
</evidence>
<dbReference type="Pfam" id="PF08238">
    <property type="entry name" value="Sel1"/>
    <property type="match status" value="5"/>
</dbReference>
<dbReference type="STRING" id="101091.A0A1C7NJY7"/>
<dbReference type="InterPro" id="IPR006597">
    <property type="entry name" value="Sel1-like"/>
</dbReference>
<dbReference type="SUPFAM" id="SSF81901">
    <property type="entry name" value="HCP-like"/>
    <property type="match status" value="2"/>
</dbReference>
<name>A0A1C7NJY7_9FUNG</name>
<keyword evidence="4" id="KW-1185">Reference proteome</keyword>
<dbReference type="EMBL" id="LUGH01000113">
    <property type="protein sequence ID" value="OBZ89109.1"/>
    <property type="molecule type" value="Genomic_DNA"/>
</dbReference>
<proteinExistence type="predicted"/>
<dbReference type="Proteomes" id="UP000093000">
    <property type="component" value="Unassembled WGS sequence"/>
</dbReference>
<dbReference type="InterPro" id="IPR011990">
    <property type="entry name" value="TPR-like_helical_dom_sf"/>
</dbReference>
<evidence type="ECO:0000313" key="3">
    <source>
        <dbReference type="EMBL" id="OBZ89109.1"/>
    </source>
</evidence>
<dbReference type="SMART" id="SM00671">
    <property type="entry name" value="SEL1"/>
    <property type="match status" value="7"/>
</dbReference>
<feature type="region of interest" description="Disordered" evidence="2">
    <location>
        <begin position="161"/>
        <end position="194"/>
    </location>
</feature>
<comment type="caution">
    <text evidence="3">The sequence shown here is derived from an EMBL/GenBank/DDBJ whole genome shotgun (WGS) entry which is preliminary data.</text>
</comment>
<dbReference type="AlphaFoldDB" id="A0A1C7NJY7"/>
<keyword evidence="1" id="KW-0677">Repeat</keyword>
<dbReference type="PANTHER" id="PTHR46430">
    <property type="entry name" value="PROTEIN SKT5-RELATED"/>
    <property type="match status" value="1"/>
</dbReference>
<protein>
    <submittedName>
        <fullName evidence="3">Chitin synthase regulatory factor 3</fullName>
    </submittedName>
</protein>